<dbReference type="Pfam" id="PF12697">
    <property type="entry name" value="Abhydrolase_6"/>
    <property type="match status" value="1"/>
</dbReference>
<keyword evidence="3" id="KW-1185">Reference proteome</keyword>
<dbReference type="Proteomes" id="UP000594001">
    <property type="component" value="Chromosome"/>
</dbReference>
<feature type="domain" description="AB hydrolase-1" evidence="1">
    <location>
        <begin position="23"/>
        <end position="247"/>
    </location>
</feature>
<evidence type="ECO:0000313" key="2">
    <source>
        <dbReference type="EMBL" id="QOL19512.1"/>
    </source>
</evidence>
<organism evidence="2 3">
    <name type="scientific">Candidatus Bodocaedibacter vickermanii</name>
    <dbReference type="NCBI Taxonomy" id="2741701"/>
    <lineage>
        <taxon>Bacteria</taxon>
        <taxon>Pseudomonadati</taxon>
        <taxon>Pseudomonadota</taxon>
        <taxon>Alphaproteobacteria</taxon>
        <taxon>Holosporales</taxon>
        <taxon>Candidatus Paracaedibacteraceae</taxon>
        <taxon>Candidatus Bodocaedibacter</taxon>
    </lineage>
</organism>
<protein>
    <submittedName>
        <fullName evidence="2">Alpha/beta hydrolase</fullName>
    </submittedName>
</protein>
<dbReference type="Gene3D" id="3.40.50.1820">
    <property type="entry name" value="alpha/beta hydrolase"/>
    <property type="match status" value="1"/>
</dbReference>
<accession>A0A7L9RSH9</accession>
<evidence type="ECO:0000313" key="3">
    <source>
        <dbReference type="Proteomes" id="UP000594001"/>
    </source>
</evidence>
<name>A0A7L9RSH9_9PROT</name>
<dbReference type="SUPFAM" id="SSF53474">
    <property type="entry name" value="alpha/beta-Hydrolases"/>
    <property type="match status" value="1"/>
</dbReference>
<dbReference type="EMBL" id="CP054719">
    <property type="protein sequence ID" value="QOL19512.1"/>
    <property type="molecule type" value="Genomic_DNA"/>
</dbReference>
<sequence>MKDYTMSLLKFELIRKGTTQSSLIFFPGGPGLSWHCFEALINSLETDCSIYGITYNQVSCNESTYFNEQAFELTLLLQTIPNPILVTHSFSSMFVLSLRRLPSLKGLVLISPAVDNSYLFELPQRLKTYTKFDGTQIAANFWINPSDTSYAEYFKGLLPFYFRPDYIEDGLIMLDQCDFTHLPYVLCTQHFYPTFTQSYTPEIPTLIISGDDDYICPPSLFKDSLIFKGNNIQMAIIPDAGHFPWVDSLDSTLTAFSVWHETIIRSLTTPSQ</sequence>
<dbReference type="KEGG" id="pbal:CPBP_00274"/>
<gene>
    <name evidence="2" type="ORF">CPBP_00274</name>
</gene>
<reference evidence="2 3" key="1">
    <citation type="submission" date="2020-06" db="EMBL/GenBank/DDBJ databases">
        <title>The endosymbiont of the kinetoplastid Bodo saltans is a Paracaedibacter-like alpha-proteobacterium possessing a putative toxin-antitoxin system.</title>
        <authorList>
            <person name="Midha S."/>
            <person name="Rigden D.J."/>
            <person name="Siozios S."/>
            <person name="Hurst G.D.D."/>
            <person name="Jackson A.P."/>
        </authorList>
    </citation>
    <scope>NUCLEOTIDE SEQUENCE [LARGE SCALE GENOMIC DNA]</scope>
    <source>
        <strain evidence="2">Lake Konstanz</strain>
    </source>
</reference>
<dbReference type="AlphaFoldDB" id="A0A7L9RSH9"/>
<dbReference type="InterPro" id="IPR000073">
    <property type="entry name" value="AB_hydrolase_1"/>
</dbReference>
<keyword evidence="2" id="KW-0378">Hydrolase</keyword>
<dbReference type="InterPro" id="IPR029058">
    <property type="entry name" value="AB_hydrolase_fold"/>
</dbReference>
<evidence type="ECO:0000259" key="1">
    <source>
        <dbReference type="Pfam" id="PF12697"/>
    </source>
</evidence>
<dbReference type="GO" id="GO:0016787">
    <property type="term" value="F:hydrolase activity"/>
    <property type="evidence" value="ECO:0007669"/>
    <property type="project" value="UniProtKB-KW"/>
</dbReference>
<proteinExistence type="predicted"/>